<name>A0A5C4XZC6_9DEIO</name>
<protein>
    <submittedName>
        <fullName evidence="3">YbjN domain-containing protein</fullName>
    </submittedName>
</protein>
<gene>
    <name evidence="3" type="ORF">FHR04_16965</name>
    <name evidence="2" type="ORF">HNQ04_003459</name>
</gene>
<evidence type="ECO:0000313" key="3">
    <source>
        <dbReference type="EMBL" id="TNM68152.1"/>
    </source>
</evidence>
<evidence type="ECO:0000256" key="1">
    <source>
        <dbReference type="SAM" id="SignalP"/>
    </source>
</evidence>
<dbReference type="EMBL" id="VDMO01000024">
    <property type="protein sequence ID" value="TNM68152.1"/>
    <property type="molecule type" value="Genomic_DNA"/>
</dbReference>
<evidence type="ECO:0000313" key="4">
    <source>
        <dbReference type="Proteomes" id="UP000313988"/>
    </source>
</evidence>
<dbReference type="AlphaFoldDB" id="A0A5C4XZC6"/>
<proteinExistence type="predicted"/>
<comment type="caution">
    <text evidence="3">The sequence shown here is derived from an EMBL/GenBank/DDBJ whole genome shotgun (WGS) entry which is preliminary data.</text>
</comment>
<dbReference type="OrthoDB" id="65074at2"/>
<feature type="chain" id="PRO_5022809766" evidence="1">
    <location>
        <begin position="20"/>
        <end position="154"/>
    </location>
</feature>
<dbReference type="Proteomes" id="UP000313988">
    <property type="component" value="Unassembled WGS sequence"/>
</dbReference>
<dbReference type="EMBL" id="JACHEW010000025">
    <property type="protein sequence ID" value="MBB6018182.1"/>
    <property type="molecule type" value="Genomic_DNA"/>
</dbReference>
<keyword evidence="5" id="KW-1185">Reference proteome</keyword>
<reference evidence="2 5" key="2">
    <citation type="submission" date="2020-08" db="EMBL/GenBank/DDBJ databases">
        <title>Genomic Encyclopedia of Type Strains, Phase IV (KMG-IV): sequencing the most valuable type-strain genomes for metagenomic binning, comparative biology and taxonomic classification.</title>
        <authorList>
            <person name="Goeker M."/>
        </authorList>
    </citation>
    <scope>NUCLEOTIDE SEQUENCE [LARGE SCALE GENOMIC DNA]</scope>
    <source>
        <strain evidence="2 5">DSM 12027</strain>
    </source>
</reference>
<accession>A0A5C4XZC6</accession>
<sequence length="154" mass="17005">MTKLTPVPLVCAFFSVAAAASGPVLDARPATLVQVLTAAGYQPSLRLGDAKTDPSIAVKVNGEALYLYLSGCKAGDCQRVTVSTRYDRSKMKANLVDLISTWNANWYTQAYLDKDGDPYLDASYFLTGGYTQTNFLNWLRDYLSEMDEFDTQVF</sequence>
<evidence type="ECO:0000313" key="2">
    <source>
        <dbReference type="EMBL" id="MBB6018182.1"/>
    </source>
</evidence>
<feature type="signal peptide" evidence="1">
    <location>
        <begin position="1"/>
        <end position="19"/>
    </location>
</feature>
<dbReference type="Pfam" id="PF10722">
    <property type="entry name" value="YbjN"/>
    <property type="match status" value="1"/>
</dbReference>
<reference evidence="3 4" key="1">
    <citation type="submission" date="2019-06" db="EMBL/GenBank/DDBJ databases">
        <title>Genome sequence of Deinococcus radiopugnans ATCC 19172.</title>
        <authorList>
            <person name="Maclea K.S."/>
            <person name="Maynard C.R."/>
        </authorList>
    </citation>
    <scope>NUCLEOTIDE SEQUENCE [LARGE SCALE GENOMIC DNA]</scope>
    <source>
        <strain evidence="3 4">ATCC 19172</strain>
    </source>
</reference>
<dbReference type="RefSeq" id="WP_139404427.1">
    <property type="nucleotide sequence ID" value="NZ_JACHEW010000025.1"/>
</dbReference>
<keyword evidence="1" id="KW-0732">Signal</keyword>
<organism evidence="3 4">
    <name type="scientific">Deinococcus radiopugnans ATCC 19172</name>
    <dbReference type="NCBI Taxonomy" id="585398"/>
    <lineage>
        <taxon>Bacteria</taxon>
        <taxon>Thermotogati</taxon>
        <taxon>Deinococcota</taxon>
        <taxon>Deinococci</taxon>
        <taxon>Deinococcales</taxon>
        <taxon>Deinococcaceae</taxon>
        <taxon>Deinococcus</taxon>
    </lineage>
</organism>
<dbReference type="Proteomes" id="UP000629870">
    <property type="component" value="Unassembled WGS sequence"/>
</dbReference>
<evidence type="ECO:0000313" key="5">
    <source>
        <dbReference type="Proteomes" id="UP000629870"/>
    </source>
</evidence>
<dbReference type="InterPro" id="IPR019660">
    <property type="entry name" value="Put_sensory_transdc_reg_YbjN"/>
</dbReference>